<dbReference type="EC" id="3.5.4.5" evidence="4 14"/>
<dbReference type="InterPro" id="IPR016192">
    <property type="entry name" value="APOBEC/CMP_deaminase_Zn-bd"/>
</dbReference>
<evidence type="ECO:0000256" key="2">
    <source>
        <dbReference type="ARBA" id="ARBA00003949"/>
    </source>
</evidence>
<dbReference type="GO" id="GO:0072527">
    <property type="term" value="P:pyrimidine-containing compound metabolic process"/>
    <property type="evidence" value="ECO:0007669"/>
    <property type="project" value="UniProtKB-ARBA"/>
</dbReference>
<dbReference type="GO" id="GO:0005829">
    <property type="term" value="C:cytosol"/>
    <property type="evidence" value="ECO:0007669"/>
    <property type="project" value="TreeGrafter"/>
</dbReference>
<comment type="catalytic activity">
    <reaction evidence="10 14">
        <text>2'-deoxycytidine + H2O + H(+) = 2'-deoxyuridine + NH4(+)</text>
        <dbReference type="Rhea" id="RHEA:13433"/>
        <dbReference type="ChEBI" id="CHEBI:15377"/>
        <dbReference type="ChEBI" id="CHEBI:15378"/>
        <dbReference type="ChEBI" id="CHEBI:15698"/>
        <dbReference type="ChEBI" id="CHEBI:16450"/>
        <dbReference type="ChEBI" id="CHEBI:28938"/>
        <dbReference type="EC" id="3.5.4.5"/>
    </reaction>
</comment>
<evidence type="ECO:0000256" key="5">
    <source>
        <dbReference type="ARBA" id="ARBA00018266"/>
    </source>
</evidence>
<dbReference type="PANTHER" id="PTHR11644:SF2">
    <property type="entry name" value="CYTIDINE DEAMINASE"/>
    <property type="match status" value="1"/>
</dbReference>
<keyword evidence="6 13" id="KW-0479">Metal-binding</keyword>
<dbReference type="PROSITE" id="PS00903">
    <property type="entry name" value="CYT_DCMP_DEAMINASES_1"/>
    <property type="match status" value="1"/>
</dbReference>
<evidence type="ECO:0000313" key="16">
    <source>
        <dbReference type="EMBL" id="GIM28066.1"/>
    </source>
</evidence>
<gene>
    <name evidence="16" type="primary">cdd</name>
    <name evidence="16" type="ORF">CPJCM30710_07320</name>
</gene>
<keyword evidence="7 14" id="KW-0378">Hydrolase</keyword>
<dbReference type="SUPFAM" id="SSF53927">
    <property type="entry name" value="Cytidine deaminase-like"/>
    <property type="match status" value="1"/>
</dbReference>
<evidence type="ECO:0000259" key="15">
    <source>
        <dbReference type="PROSITE" id="PS51747"/>
    </source>
</evidence>
<evidence type="ECO:0000256" key="3">
    <source>
        <dbReference type="ARBA" id="ARBA00006576"/>
    </source>
</evidence>
<evidence type="ECO:0000256" key="8">
    <source>
        <dbReference type="ARBA" id="ARBA00022833"/>
    </source>
</evidence>
<comment type="similarity">
    <text evidence="3 14">Belongs to the cytidine and deoxycytidylate deaminase family.</text>
</comment>
<dbReference type="GO" id="GO:0055086">
    <property type="term" value="P:nucleobase-containing small molecule metabolic process"/>
    <property type="evidence" value="ECO:0007669"/>
    <property type="project" value="UniProtKB-ARBA"/>
</dbReference>
<protein>
    <recommendedName>
        <fullName evidence="5 14">Cytidine deaminase</fullName>
        <ecNumber evidence="4 14">3.5.4.5</ecNumber>
    </recommendedName>
    <alternativeName>
        <fullName evidence="9 14">Cytidine aminohydrolase</fullName>
    </alternativeName>
</protein>
<evidence type="ECO:0000256" key="9">
    <source>
        <dbReference type="ARBA" id="ARBA00032005"/>
    </source>
</evidence>
<comment type="catalytic activity">
    <reaction evidence="11 14">
        <text>cytidine + H2O + H(+) = uridine + NH4(+)</text>
        <dbReference type="Rhea" id="RHEA:16069"/>
        <dbReference type="ChEBI" id="CHEBI:15377"/>
        <dbReference type="ChEBI" id="CHEBI:15378"/>
        <dbReference type="ChEBI" id="CHEBI:16704"/>
        <dbReference type="ChEBI" id="CHEBI:17562"/>
        <dbReference type="ChEBI" id="CHEBI:28938"/>
        <dbReference type="EC" id="3.5.4.5"/>
    </reaction>
</comment>
<dbReference type="InterPro" id="IPR006262">
    <property type="entry name" value="Cyt_deam_tetra"/>
</dbReference>
<dbReference type="GO" id="GO:0042802">
    <property type="term" value="F:identical protein binding"/>
    <property type="evidence" value="ECO:0007669"/>
    <property type="project" value="UniProtKB-ARBA"/>
</dbReference>
<evidence type="ECO:0000256" key="1">
    <source>
        <dbReference type="ARBA" id="ARBA00001947"/>
    </source>
</evidence>
<accession>A0A919VFZ8</accession>
<reference evidence="16" key="1">
    <citation type="submission" date="2021-03" db="EMBL/GenBank/DDBJ databases">
        <title>Taxonomic study of Clostridium polyendosporum from meadow-gley soil under rice.</title>
        <authorList>
            <person name="Kobayashi H."/>
            <person name="Tanizawa Y."/>
            <person name="Yagura M."/>
        </authorList>
    </citation>
    <scope>NUCLEOTIDE SEQUENCE</scope>
    <source>
        <strain evidence="16">JCM 30710</strain>
    </source>
</reference>
<evidence type="ECO:0000256" key="13">
    <source>
        <dbReference type="PIRSR" id="PIRSR606262-3"/>
    </source>
</evidence>
<dbReference type="Proteomes" id="UP000679179">
    <property type="component" value="Unassembled WGS sequence"/>
</dbReference>
<keyword evidence="17" id="KW-1185">Reference proteome</keyword>
<evidence type="ECO:0000313" key="17">
    <source>
        <dbReference type="Proteomes" id="UP000679179"/>
    </source>
</evidence>
<feature type="domain" description="CMP/dCMP-type deaminase" evidence="15">
    <location>
        <begin position="1"/>
        <end position="128"/>
    </location>
</feature>
<proteinExistence type="inferred from homology"/>
<dbReference type="InterPro" id="IPR050202">
    <property type="entry name" value="Cyt/Deoxycyt_deaminase"/>
</dbReference>
<dbReference type="RefSeq" id="WP_212902803.1">
    <property type="nucleotide sequence ID" value="NZ_BOPZ01000004.1"/>
</dbReference>
<dbReference type="InterPro" id="IPR002125">
    <property type="entry name" value="CMP_dCMP_dom"/>
</dbReference>
<dbReference type="GO" id="GO:0004126">
    <property type="term" value="F:cytidine deaminase activity"/>
    <property type="evidence" value="ECO:0007669"/>
    <property type="project" value="UniProtKB-UniRule"/>
</dbReference>
<feature type="binding site" evidence="13">
    <location>
        <position position="88"/>
    </location>
    <ligand>
        <name>Zn(2+)</name>
        <dbReference type="ChEBI" id="CHEBI:29105"/>
        <note>catalytic</note>
    </ligand>
</feature>
<organism evidence="16 17">
    <name type="scientific">Clostridium polyendosporum</name>
    <dbReference type="NCBI Taxonomy" id="69208"/>
    <lineage>
        <taxon>Bacteria</taxon>
        <taxon>Bacillati</taxon>
        <taxon>Bacillota</taxon>
        <taxon>Clostridia</taxon>
        <taxon>Eubacteriales</taxon>
        <taxon>Clostridiaceae</taxon>
        <taxon>Clostridium</taxon>
    </lineage>
</organism>
<dbReference type="AlphaFoldDB" id="A0A919VFZ8"/>
<dbReference type="NCBIfam" id="TIGR01354">
    <property type="entry name" value="cyt_deam_tetra"/>
    <property type="match status" value="1"/>
</dbReference>
<dbReference type="CDD" id="cd01283">
    <property type="entry name" value="cytidine_deaminase"/>
    <property type="match status" value="1"/>
</dbReference>
<evidence type="ECO:0000256" key="7">
    <source>
        <dbReference type="ARBA" id="ARBA00022801"/>
    </source>
</evidence>
<dbReference type="Gene3D" id="3.40.140.10">
    <property type="entry name" value="Cytidine Deaminase, domain 2"/>
    <property type="match status" value="1"/>
</dbReference>
<dbReference type="Pfam" id="PF00383">
    <property type="entry name" value="dCMP_cyt_deam_1"/>
    <property type="match status" value="1"/>
</dbReference>
<comment type="caution">
    <text evidence="16">The sequence shown here is derived from an EMBL/GenBank/DDBJ whole genome shotgun (WGS) entry which is preliminary data.</text>
</comment>
<evidence type="ECO:0000256" key="10">
    <source>
        <dbReference type="ARBA" id="ARBA00049252"/>
    </source>
</evidence>
<dbReference type="EMBL" id="BOPZ01000004">
    <property type="protein sequence ID" value="GIM28066.1"/>
    <property type="molecule type" value="Genomic_DNA"/>
</dbReference>
<evidence type="ECO:0000256" key="14">
    <source>
        <dbReference type="RuleBase" id="RU364006"/>
    </source>
</evidence>
<keyword evidence="8 13" id="KW-0862">Zinc</keyword>
<dbReference type="InterPro" id="IPR016193">
    <property type="entry name" value="Cytidine_deaminase-like"/>
</dbReference>
<evidence type="ECO:0000256" key="12">
    <source>
        <dbReference type="PIRSR" id="PIRSR606262-1"/>
    </source>
</evidence>
<feature type="binding site" evidence="13">
    <location>
        <position position="85"/>
    </location>
    <ligand>
        <name>Zn(2+)</name>
        <dbReference type="ChEBI" id="CHEBI:29105"/>
        <note>catalytic</note>
    </ligand>
</feature>
<evidence type="ECO:0000256" key="11">
    <source>
        <dbReference type="ARBA" id="ARBA00049558"/>
    </source>
</evidence>
<feature type="active site" description="Proton donor" evidence="12">
    <location>
        <position position="54"/>
    </location>
</feature>
<dbReference type="PROSITE" id="PS51747">
    <property type="entry name" value="CYT_DCMP_DEAMINASES_2"/>
    <property type="match status" value="1"/>
</dbReference>
<comment type="function">
    <text evidence="2 14">This enzyme scavenges exogenous and endogenous cytidine and 2'-deoxycytidine for UMP synthesis.</text>
</comment>
<dbReference type="PANTHER" id="PTHR11644">
    <property type="entry name" value="CYTIDINE DEAMINASE"/>
    <property type="match status" value="1"/>
</dbReference>
<evidence type="ECO:0000256" key="4">
    <source>
        <dbReference type="ARBA" id="ARBA00012783"/>
    </source>
</evidence>
<dbReference type="GO" id="GO:0008270">
    <property type="term" value="F:zinc ion binding"/>
    <property type="evidence" value="ECO:0007669"/>
    <property type="project" value="UniProtKB-UniRule"/>
</dbReference>
<dbReference type="NCBIfam" id="NF004064">
    <property type="entry name" value="PRK05578.1"/>
    <property type="match status" value="1"/>
</dbReference>
<comment type="cofactor">
    <cofactor evidence="1 13 14">
        <name>Zn(2+)</name>
        <dbReference type="ChEBI" id="CHEBI:29105"/>
    </cofactor>
</comment>
<sequence>MYDKLIEAAIQARENAYAPYSNFMVGAAVLCENGKIFSGCNIENASFGATNCAERTAIFKAVSEGCRTIKSVAVIGDPNNFTFPCGICRQVIAEFAENGDIKIFIVKNKKEFIVKTLDEVLPGVFSKKDLLMQD</sequence>
<name>A0A919VFZ8_9CLOT</name>
<feature type="binding site" evidence="13">
    <location>
        <position position="52"/>
    </location>
    <ligand>
        <name>Zn(2+)</name>
        <dbReference type="ChEBI" id="CHEBI:29105"/>
        <note>catalytic</note>
    </ligand>
</feature>
<evidence type="ECO:0000256" key="6">
    <source>
        <dbReference type="ARBA" id="ARBA00022723"/>
    </source>
</evidence>
<dbReference type="FunFam" id="3.40.140.10:FF:000008">
    <property type="entry name" value="Cytidine deaminase"/>
    <property type="match status" value="1"/>
</dbReference>